<dbReference type="InterPro" id="IPR050384">
    <property type="entry name" value="Endophilin_SH3RF"/>
</dbReference>
<dbReference type="PROSITE" id="PS50002">
    <property type="entry name" value="SH3"/>
    <property type="match status" value="1"/>
</dbReference>
<dbReference type="Proteomes" id="UP000241769">
    <property type="component" value="Unassembled WGS sequence"/>
</dbReference>
<dbReference type="InParanoid" id="A0A2P6NLG0"/>
<protein>
    <submittedName>
        <fullName evidence="5">CD2-associated protein</fullName>
    </submittedName>
</protein>
<feature type="domain" description="SH3" evidence="4">
    <location>
        <begin position="504"/>
        <end position="565"/>
    </location>
</feature>
<dbReference type="InterPro" id="IPR001452">
    <property type="entry name" value="SH3_domain"/>
</dbReference>
<reference evidence="5 6" key="1">
    <citation type="journal article" date="2018" name="Genome Biol. Evol.">
        <title>Multiple Roots of Fruiting Body Formation in Amoebozoa.</title>
        <authorList>
            <person name="Hillmann F."/>
            <person name="Forbes G."/>
            <person name="Novohradska S."/>
            <person name="Ferling I."/>
            <person name="Riege K."/>
            <person name="Groth M."/>
            <person name="Westermann M."/>
            <person name="Marz M."/>
            <person name="Spaller T."/>
            <person name="Winckler T."/>
            <person name="Schaap P."/>
            <person name="Glockner G."/>
        </authorList>
    </citation>
    <scope>NUCLEOTIDE SEQUENCE [LARGE SCALE GENOMIC DNA]</scope>
    <source>
        <strain evidence="5 6">Jena</strain>
    </source>
</reference>
<dbReference type="PANTHER" id="PTHR14167">
    <property type="entry name" value="SH3 DOMAIN-CONTAINING"/>
    <property type="match status" value="1"/>
</dbReference>
<dbReference type="SUPFAM" id="SSF50044">
    <property type="entry name" value="SH3-domain"/>
    <property type="match status" value="1"/>
</dbReference>
<dbReference type="CDD" id="cd00174">
    <property type="entry name" value="SH3"/>
    <property type="match status" value="1"/>
</dbReference>
<accession>A0A2P6NLG0</accession>
<dbReference type="EMBL" id="MDYQ01000056">
    <property type="protein sequence ID" value="PRP84787.1"/>
    <property type="molecule type" value="Genomic_DNA"/>
</dbReference>
<dbReference type="Pfam" id="PF00018">
    <property type="entry name" value="SH3_1"/>
    <property type="match status" value="1"/>
</dbReference>
<keyword evidence="6" id="KW-1185">Reference proteome</keyword>
<dbReference type="PANTHER" id="PTHR14167:SF116">
    <property type="entry name" value="CAP, ISOFORM AC"/>
    <property type="match status" value="1"/>
</dbReference>
<evidence type="ECO:0000259" key="4">
    <source>
        <dbReference type="PROSITE" id="PS50002"/>
    </source>
</evidence>
<comment type="caution">
    <text evidence="5">The sequence shown here is derived from an EMBL/GenBank/DDBJ whole genome shotgun (WGS) entry which is preliminary data.</text>
</comment>
<keyword evidence="3" id="KW-1133">Transmembrane helix</keyword>
<evidence type="ECO:0000256" key="2">
    <source>
        <dbReference type="PROSITE-ProRule" id="PRU00192"/>
    </source>
</evidence>
<keyword evidence="3" id="KW-0812">Transmembrane</keyword>
<name>A0A2P6NLG0_9EUKA</name>
<feature type="transmembrane region" description="Helical" evidence="3">
    <location>
        <begin position="897"/>
        <end position="916"/>
    </location>
</feature>
<evidence type="ECO:0000313" key="5">
    <source>
        <dbReference type="EMBL" id="PRP84787.1"/>
    </source>
</evidence>
<dbReference type="SMART" id="SM00326">
    <property type="entry name" value="SH3"/>
    <property type="match status" value="1"/>
</dbReference>
<keyword evidence="3" id="KW-0472">Membrane</keyword>
<keyword evidence="1 2" id="KW-0728">SH3 domain</keyword>
<organism evidence="5 6">
    <name type="scientific">Planoprotostelium fungivorum</name>
    <dbReference type="NCBI Taxonomy" id="1890364"/>
    <lineage>
        <taxon>Eukaryota</taxon>
        <taxon>Amoebozoa</taxon>
        <taxon>Evosea</taxon>
        <taxon>Variosea</taxon>
        <taxon>Cavosteliida</taxon>
        <taxon>Cavosteliaceae</taxon>
        <taxon>Planoprotostelium</taxon>
    </lineage>
</organism>
<sequence length="922" mass="103845">MTRSQHQLIYASRVELAENTLLGTAGESSITQDTQSIRSPSSSETQLSYRQTFHHCKTIHMTATQRPSRATLGLPEETNKRSSIRNLFRPRSSSADSKTIKKAEMVIEDGCSRYIFSFYSLSVELIRASRVLAAKLTEGDDGIKLLEGLKDIVDSFKALVVTLETMFRRPMGLGQAVMAINAWDNKLSALAAHAKVIPRLPHETQRTKLVINLMRTDASLLSSFLCMNSQEQKAELLEILRGSRWGEINKADIANYEEPQVTFEKEVALLEKQLPTPAEKGIDPEWYEKKEEEQGEVPTPPPLPPKDFRSVEFPEKSGDLQMKVEQLWSPVLVRLNATKRQCSIKSSESRLWVDFTGAVLQPHLELNGQEEPLCFTVFTTDVTITLRATTTKQKEEWTELLQRACEPPQPVFLGPPSPIPLVHRRGTRRNMKRGGAAPTITVSPGPENLPPPLDYNCVEKLMIFDRDIYNVVENLCKTIMGWGGYRKRYLNGPRRSSRTLQLAGGRFVCHVLYDYVPQDSTDLALAKNDMVEILEQTDDGWCRGYNVNTGDTGVFPSNFVHFLEHQDTTNPAILREELHAEFYNWLDKFRSGFDEIIQAIRTQPRAETDGIILRLRSILHRAQEGLHEFTNAPLMSSQDMRGLINQLEALVLLLQSTIGSVFIKRVGDDSLTNMVKTHVSAARRALHLPGPQTRAELLFASTELSKILIKTTAGSRSKLAEGAVQCLNIFGSASKIYDNAQLSDVERIIMTDEEALRAVMDMVDVANEGNSVSASRDSVEIVLNQLQSIGKSITGDIYTPSLRDAASILSFHIKRIREISTMVDETQQTYNNINVLLETVRKLVQNVKIAIDEMTEDENHTMDLYRSTESLLHLCLIRMQLVIMEDLDIDKESVHRGFNICVLLLGVFWSGLGSLLNHHKRM</sequence>
<dbReference type="STRING" id="1890364.A0A2P6NLG0"/>
<evidence type="ECO:0000256" key="3">
    <source>
        <dbReference type="SAM" id="Phobius"/>
    </source>
</evidence>
<proteinExistence type="predicted"/>
<dbReference type="InterPro" id="IPR036028">
    <property type="entry name" value="SH3-like_dom_sf"/>
</dbReference>
<evidence type="ECO:0000256" key="1">
    <source>
        <dbReference type="ARBA" id="ARBA00022443"/>
    </source>
</evidence>
<dbReference type="AlphaFoldDB" id="A0A2P6NLG0"/>
<dbReference type="OrthoDB" id="21408at2759"/>
<evidence type="ECO:0000313" key="6">
    <source>
        <dbReference type="Proteomes" id="UP000241769"/>
    </source>
</evidence>
<gene>
    <name evidence="5" type="ORF">PROFUN_07441</name>
</gene>
<dbReference type="Gene3D" id="2.30.30.40">
    <property type="entry name" value="SH3 Domains"/>
    <property type="match status" value="1"/>
</dbReference>
<dbReference type="SUPFAM" id="SSF50729">
    <property type="entry name" value="PH domain-like"/>
    <property type="match status" value="1"/>
</dbReference>